<evidence type="ECO:0000256" key="1">
    <source>
        <dbReference type="PROSITE-ProRule" id="PRU00023"/>
    </source>
</evidence>
<evidence type="ECO:0000313" key="2">
    <source>
        <dbReference type="EMBL" id="NIJ54760.1"/>
    </source>
</evidence>
<proteinExistence type="predicted"/>
<dbReference type="InterPro" id="IPR036770">
    <property type="entry name" value="Ankyrin_rpt-contain_sf"/>
</dbReference>
<dbReference type="RefSeq" id="WP_167273595.1">
    <property type="nucleotide sequence ID" value="NZ_JAASQJ010000004.1"/>
</dbReference>
<keyword evidence="3" id="KW-1185">Reference proteome</keyword>
<reference evidence="2 3" key="1">
    <citation type="submission" date="2020-03" db="EMBL/GenBank/DDBJ databases">
        <title>Genomic Encyclopedia of Type Strains, Phase IV (KMG-IV): sequencing the most valuable type-strain genomes for metagenomic binning, comparative biology and taxonomic classification.</title>
        <authorList>
            <person name="Goeker M."/>
        </authorList>
    </citation>
    <scope>NUCLEOTIDE SEQUENCE [LARGE SCALE GENOMIC DNA]</scope>
    <source>
        <strain evidence="2 3">DSM 102865</strain>
    </source>
</reference>
<gene>
    <name evidence="2" type="ORF">FHS68_003947</name>
</gene>
<evidence type="ECO:0000313" key="3">
    <source>
        <dbReference type="Proteomes" id="UP001179181"/>
    </source>
</evidence>
<dbReference type="SUPFAM" id="SSF48403">
    <property type="entry name" value="Ankyrin repeat"/>
    <property type="match status" value="2"/>
</dbReference>
<comment type="caution">
    <text evidence="2">The sequence shown here is derived from an EMBL/GenBank/DDBJ whole genome shotgun (WGS) entry which is preliminary data.</text>
</comment>
<dbReference type="PANTHER" id="PTHR46224">
    <property type="entry name" value="ANKYRIN REPEAT FAMILY PROTEIN"/>
    <property type="match status" value="1"/>
</dbReference>
<name>A0ABX0USZ4_9BACT</name>
<feature type="repeat" description="ANK" evidence="1">
    <location>
        <begin position="263"/>
        <end position="295"/>
    </location>
</feature>
<dbReference type="Gene3D" id="1.25.40.20">
    <property type="entry name" value="Ankyrin repeat-containing domain"/>
    <property type="match status" value="4"/>
</dbReference>
<accession>A0ABX0USZ4</accession>
<dbReference type="PROSITE" id="PS50297">
    <property type="entry name" value="ANK_REP_REGION"/>
    <property type="match status" value="4"/>
</dbReference>
<dbReference type="InterPro" id="IPR002110">
    <property type="entry name" value="Ankyrin_rpt"/>
</dbReference>
<feature type="repeat" description="ANK" evidence="1">
    <location>
        <begin position="304"/>
        <end position="331"/>
    </location>
</feature>
<dbReference type="Pfam" id="PF12796">
    <property type="entry name" value="Ank_2"/>
    <property type="match status" value="2"/>
</dbReference>
<feature type="repeat" description="ANK" evidence="1">
    <location>
        <begin position="151"/>
        <end position="183"/>
    </location>
</feature>
<protein>
    <submittedName>
        <fullName evidence="2">Ankyrin repeat protein</fullName>
    </submittedName>
</protein>
<dbReference type="EMBL" id="JAASQJ010000004">
    <property type="protein sequence ID" value="NIJ54760.1"/>
    <property type="molecule type" value="Genomic_DNA"/>
</dbReference>
<feature type="repeat" description="ANK" evidence="1">
    <location>
        <begin position="488"/>
        <end position="517"/>
    </location>
</feature>
<dbReference type="Proteomes" id="UP001179181">
    <property type="component" value="Unassembled WGS sequence"/>
</dbReference>
<dbReference type="PROSITE" id="PS50088">
    <property type="entry name" value="ANK_REPEAT"/>
    <property type="match status" value="4"/>
</dbReference>
<dbReference type="InterPro" id="IPR051616">
    <property type="entry name" value="Cul2-RING_E3_ligase_SR"/>
</dbReference>
<dbReference type="PANTHER" id="PTHR46224:SF6">
    <property type="entry name" value="ANKYRIN REPEAT FAMILY PROTEIN"/>
    <property type="match status" value="1"/>
</dbReference>
<dbReference type="SMART" id="SM00248">
    <property type="entry name" value="ANK"/>
    <property type="match status" value="10"/>
</dbReference>
<organism evidence="2 3">
    <name type="scientific">Dyadobacter arcticus</name>
    <dbReference type="NCBI Taxonomy" id="1078754"/>
    <lineage>
        <taxon>Bacteria</taxon>
        <taxon>Pseudomonadati</taxon>
        <taxon>Bacteroidota</taxon>
        <taxon>Cytophagia</taxon>
        <taxon>Cytophagales</taxon>
        <taxon>Spirosomataceae</taxon>
        <taxon>Dyadobacter</taxon>
    </lineage>
</organism>
<keyword evidence="1" id="KW-0040">ANK repeat</keyword>
<dbReference type="Pfam" id="PF13606">
    <property type="entry name" value="Ank_3"/>
    <property type="match status" value="1"/>
</dbReference>
<sequence>MKQPEALTKDEPLFWSTGIASDVWEMFVAAKTGDLETIKKLVETDGSLVRSCYDYRNAISFAVQENQLQTVAYFLEKGANPIESGTSDTLLQIARDRGYVEMQGLLEKVLQKEKGSPIGEEMGRLIRERNAHAVREMLDLRLENINAVDDRGNKPMHWAVMTRNIEMIDLVLSYGANIDEKRPDGARPIQLTNGDYHYRGWRDVPDSVTLKPNDIYLHLRSKGAYINMCMACLKGDKTRVKELLTEDASIVNRLSQYGGYYPGAGAPLKNAAMAGHIDIVKLLLENGADPNLPEEGIAPMGHVLHSAVVHGQMEIVKLLLAHGAHPNVPVESSADTLSAAIRQKDEGMIELLCSHGAARAVNLLAYYGDIQTAAAVFKANPALADDPVALEDAASEGQESFVRLMLKYKPDLPKRIGVGVASQGGADPIKSLELAELLFEHGMNPNFSNWLEIRPLHRFASRGDIVSAKLFLEKGGEIDVIDNEICSTPLGWAAKSGRMEMIEFLLEKGANPNLPADKPWALPISWAKRRGYNEIVARLGKS</sequence>